<keyword evidence="4" id="KW-1185">Reference proteome</keyword>
<evidence type="ECO:0000259" key="2">
    <source>
        <dbReference type="Pfam" id="PF21294"/>
    </source>
</evidence>
<reference evidence="4" key="1">
    <citation type="journal article" date="2019" name="Int. J. Syst. Evol. Microbiol.">
        <title>The Global Catalogue of Microorganisms (GCM) 10K type strain sequencing project: providing services to taxonomists for standard genome sequencing and annotation.</title>
        <authorList>
            <consortium name="The Broad Institute Genomics Platform"/>
            <consortium name="The Broad Institute Genome Sequencing Center for Infectious Disease"/>
            <person name="Wu L."/>
            <person name="Ma J."/>
        </authorList>
    </citation>
    <scope>NUCLEOTIDE SEQUENCE [LARGE SCALE GENOMIC DNA]</scope>
    <source>
        <strain evidence="4">CECT 7698</strain>
    </source>
</reference>
<keyword evidence="3" id="KW-0456">Lyase</keyword>
<dbReference type="GO" id="GO:0016829">
    <property type="term" value="F:lyase activity"/>
    <property type="evidence" value="ECO:0007669"/>
    <property type="project" value="UniProtKB-KW"/>
</dbReference>
<proteinExistence type="predicted"/>
<dbReference type="Proteomes" id="UP001595579">
    <property type="component" value="Unassembled WGS sequence"/>
</dbReference>
<name>A0ABV7LLA9_9GAMM</name>
<sequence>MPRQPSTTAPHCFTSRRLAIASVLLAATTGLPAQADSQEDDALAVPQVAACSQRYPLVASPRPATGNGTAKEAIRQGFGTDRDWGTEQNVEILPPDATGLGEPGLRVHYPEGTSSPGDTEEGGAGFYTEEAAFQASDRGCLQYRVRFEPGFDFVKGGKLPGLYGGEGPSGGTAADGENGFSMRFMWREDGQGELYEYVVNQDEEEDYGASVGRGLWHFPTGRWVTIEQEIILNDPDQENGVARVWIDGAPMLEQNGIVYRTTDSVTIDGLMFSSFFGGDGEEWRTPRDQIIDFAAFRFYAPGP</sequence>
<dbReference type="Pfam" id="PF21294">
    <property type="entry name" value="Polysacc_lyase_14"/>
    <property type="match status" value="1"/>
</dbReference>
<feature type="domain" description="Polysaccharide lyase 14" evidence="2">
    <location>
        <begin position="102"/>
        <end position="296"/>
    </location>
</feature>
<evidence type="ECO:0000313" key="4">
    <source>
        <dbReference type="Proteomes" id="UP001595579"/>
    </source>
</evidence>
<organism evidence="3 4">
    <name type="scientific">Litchfieldella rifensis</name>
    <dbReference type="NCBI Taxonomy" id="762643"/>
    <lineage>
        <taxon>Bacteria</taxon>
        <taxon>Pseudomonadati</taxon>
        <taxon>Pseudomonadota</taxon>
        <taxon>Gammaproteobacteria</taxon>
        <taxon>Oceanospirillales</taxon>
        <taxon>Halomonadaceae</taxon>
        <taxon>Litchfieldella</taxon>
    </lineage>
</organism>
<evidence type="ECO:0000256" key="1">
    <source>
        <dbReference type="SAM" id="SignalP"/>
    </source>
</evidence>
<feature type="chain" id="PRO_5046712706" evidence="1">
    <location>
        <begin position="36"/>
        <end position="303"/>
    </location>
</feature>
<keyword evidence="1" id="KW-0732">Signal</keyword>
<dbReference type="InterPro" id="IPR048958">
    <property type="entry name" value="Polysacc_lyase_14"/>
</dbReference>
<comment type="caution">
    <text evidence="3">The sequence shown here is derived from an EMBL/GenBank/DDBJ whole genome shotgun (WGS) entry which is preliminary data.</text>
</comment>
<evidence type="ECO:0000313" key="3">
    <source>
        <dbReference type="EMBL" id="MFC3283154.1"/>
    </source>
</evidence>
<dbReference type="PANTHER" id="PTHR40124">
    <property type="match status" value="1"/>
</dbReference>
<protein>
    <submittedName>
        <fullName evidence="3">Polysaccharide lyase</fullName>
    </submittedName>
</protein>
<dbReference type="Gene3D" id="2.60.120.200">
    <property type="match status" value="1"/>
</dbReference>
<dbReference type="PANTHER" id="PTHR40124:SF1">
    <property type="entry name" value="DISAGGREGATASE RELATED REPEAT PROTEIN"/>
    <property type="match status" value="1"/>
</dbReference>
<accession>A0ABV7LLA9</accession>
<dbReference type="EMBL" id="JBHRUG010000013">
    <property type="protein sequence ID" value="MFC3283154.1"/>
    <property type="molecule type" value="Genomic_DNA"/>
</dbReference>
<dbReference type="RefSeq" id="WP_386772219.1">
    <property type="nucleotide sequence ID" value="NZ_JBHRUG010000013.1"/>
</dbReference>
<feature type="signal peptide" evidence="1">
    <location>
        <begin position="1"/>
        <end position="35"/>
    </location>
</feature>
<gene>
    <name evidence="3" type="ORF">ACFOEV_05955</name>
</gene>